<keyword evidence="3" id="KW-1185">Reference proteome</keyword>
<dbReference type="AlphaFoldDB" id="A0A0K1QFQ6"/>
<gene>
    <name evidence="2" type="ORF">AKJ09_11262</name>
</gene>
<evidence type="ECO:0000313" key="3">
    <source>
        <dbReference type="Proteomes" id="UP000064967"/>
    </source>
</evidence>
<dbReference type="PATRIC" id="fig|1391654.3.peg.11435"/>
<reference evidence="2 3" key="1">
    <citation type="submission" date="2015-08" db="EMBL/GenBank/DDBJ databases">
        <authorList>
            <person name="Babu N.S."/>
            <person name="Beckwith C.J."/>
            <person name="Beseler K.G."/>
            <person name="Brison A."/>
            <person name="Carone J.V."/>
            <person name="Caskin T.P."/>
            <person name="Diamond M."/>
            <person name="Durham M.E."/>
            <person name="Foxe J.M."/>
            <person name="Go M."/>
            <person name="Henderson B.A."/>
            <person name="Jones I.B."/>
            <person name="McGettigan J.A."/>
            <person name="Micheletti S.J."/>
            <person name="Nasrallah M.E."/>
            <person name="Ortiz D."/>
            <person name="Piller C.R."/>
            <person name="Privatt S.R."/>
            <person name="Schneider S.L."/>
            <person name="Sharp S."/>
            <person name="Smith T.C."/>
            <person name="Stanton J.D."/>
            <person name="Ullery H.E."/>
            <person name="Wilson R.J."/>
            <person name="Serrano M.G."/>
            <person name="Buck G."/>
            <person name="Lee V."/>
            <person name="Wang Y."/>
            <person name="Carvalho R."/>
            <person name="Voegtly L."/>
            <person name="Shi R."/>
            <person name="Duckworth R."/>
            <person name="Johnson A."/>
            <person name="Loviza R."/>
            <person name="Walstead R."/>
            <person name="Shah Z."/>
            <person name="Kiflezghi M."/>
            <person name="Wade K."/>
            <person name="Ball S.L."/>
            <person name="Bradley K.W."/>
            <person name="Asai D.J."/>
            <person name="Bowman C.A."/>
            <person name="Russell D.A."/>
            <person name="Pope W.H."/>
            <person name="Jacobs-Sera D."/>
            <person name="Hendrix R.W."/>
            <person name="Hatfull G.F."/>
        </authorList>
    </citation>
    <scope>NUCLEOTIDE SEQUENCE [LARGE SCALE GENOMIC DNA]</scope>
    <source>
        <strain evidence="2 3">DSM 27648</strain>
    </source>
</reference>
<evidence type="ECO:0000256" key="1">
    <source>
        <dbReference type="SAM" id="SignalP"/>
    </source>
</evidence>
<organism evidence="2 3">
    <name type="scientific">Labilithrix luteola</name>
    <dbReference type="NCBI Taxonomy" id="1391654"/>
    <lineage>
        <taxon>Bacteria</taxon>
        <taxon>Pseudomonadati</taxon>
        <taxon>Myxococcota</taxon>
        <taxon>Polyangia</taxon>
        <taxon>Polyangiales</taxon>
        <taxon>Labilitrichaceae</taxon>
        <taxon>Labilithrix</taxon>
    </lineage>
</organism>
<feature type="signal peptide" evidence="1">
    <location>
        <begin position="1"/>
        <end position="22"/>
    </location>
</feature>
<dbReference type="Proteomes" id="UP000064967">
    <property type="component" value="Chromosome"/>
</dbReference>
<dbReference type="KEGG" id="llu:AKJ09_11262"/>
<dbReference type="EMBL" id="CP012333">
    <property type="protein sequence ID" value="AKV04599.1"/>
    <property type="molecule type" value="Genomic_DNA"/>
</dbReference>
<accession>A0A0K1QFQ6</accession>
<evidence type="ECO:0000313" key="2">
    <source>
        <dbReference type="EMBL" id="AKV04599.1"/>
    </source>
</evidence>
<keyword evidence="1" id="KW-0732">Signal</keyword>
<protein>
    <submittedName>
        <fullName evidence="2">Type IV fimbrial biogenesis protein PilY1</fullName>
    </submittedName>
</protein>
<dbReference type="STRING" id="1391654.AKJ09_11262"/>
<sequence length="386" mass="39745">MMRRGRSLSFVLFACAGLAAQAAASCADSPPSAQATLDASTDPDVVVLPPQPDADASHACTADEWCAVALPPSPMSLNGIWGSGPADVWIVGSPDVTLHWDGSALTTGKVGTRQTLFGVWGSGPKDVWAFSAGNAMWHSDGYSSGDAGWSFFDGDAGGWPGSIAAMGGSGADDVWAVGAFMGQVGAPPVWHCDGWNSGVPKWQFVATSAAVPPEPEPFSFDAIWGNPESGLWIVGMGGKTRVGRKSKGTIVWKAVNSGTSMDLNAVWGVAGGDVWAAGAGGTMRRFVRGLDGEYQAAGVEFPTDATIFGMTGFAADDVWAVGSGGTVVHWNGQAWSLVSMDGDAHADGGGPDDLFSIWGSSPDDLWAVGRNTLLHKGSAALPRKSP</sequence>
<name>A0A0K1QFQ6_9BACT</name>
<feature type="chain" id="PRO_5005467374" evidence="1">
    <location>
        <begin position="23"/>
        <end position="386"/>
    </location>
</feature>
<dbReference type="PROSITE" id="PS51257">
    <property type="entry name" value="PROKAR_LIPOPROTEIN"/>
    <property type="match status" value="1"/>
</dbReference>
<proteinExistence type="predicted"/>